<reference evidence="9" key="1">
    <citation type="journal article" date="2015" name="Nature">
        <title>Complex archaea that bridge the gap between prokaryotes and eukaryotes.</title>
        <authorList>
            <person name="Spang A."/>
            <person name="Saw J.H."/>
            <person name="Jorgensen S.L."/>
            <person name="Zaremba-Niedzwiedzka K."/>
            <person name="Martijn J."/>
            <person name="Lind A.E."/>
            <person name="van Eijk R."/>
            <person name="Schleper C."/>
            <person name="Guy L."/>
            <person name="Ettema T.J."/>
        </authorList>
    </citation>
    <scope>NUCLEOTIDE SEQUENCE</scope>
</reference>
<dbReference type="GO" id="GO:0005886">
    <property type="term" value="C:plasma membrane"/>
    <property type="evidence" value="ECO:0007669"/>
    <property type="project" value="UniProtKB-SubCell"/>
</dbReference>
<feature type="transmembrane region" description="Helical" evidence="7">
    <location>
        <begin position="225"/>
        <end position="244"/>
    </location>
</feature>
<feature type="domain" description="ABC transmembrane type-1" evidence="8">
    <location>
        <begin position="189"/>
        <end position="389"/>
    </location>
</feature>
<keyword evidence="3" id="KW-1003">Cell membrane</keyword>
<evidence type="ECO:0000256" key="2">
    <source>
        <dbReference type="ARBA" id="ARBA00022448"/>
    </source>
</evidence>
<evidence type="ECO:0000259" key="8">
    <source>
        <dbReference type="PROSITE" id="PS50928"/>
    </source>
</evidence>
<dbReference type="InterPro" id="IPR000515">
    <property type="entry name" value="MetI-like"/>
</dbReference>
<comment type="subcellular location">
    <subcellularLocation>
        <location evidence="1">Cell membrane</location>
        <topology evidence="1">Multi-pass membrane protein</topology>
    </subcellularLocation>
</comment>
<evidence type="ECO:0000256" key="5">
    <source>
        <dbReference type="ARBA" id="ARBA00022989"/>
    </source>
</evidence>
<accession>A0A0F9AYI1</accession>
<proteinExistence type="predicted"/>
<protein>
    <recommendedName>
        <fullName evidence="8">ABC transmembrane type-1 domain-containing protein</fullName>
    </recommendedName>
</protein>
<feature type="non-terminal residue" evidence="9">
    <location>
        <position position="1"/>
    </location>
</feature>
<dbReference type="Pfam" id="PF00528">
    <property type="entry name" value="BPD_transp_1"/>
    <property type="match status" value="1"/>
</dbReference>
<feature type="transmembrane region" description="Helical" evidence="7">
    <location>
        <begin position="366"/>
        <end position="392"/>
    </location>
</feature>
<evidence type="ECO:0000256" key="1">
    <source>
        <dbReference type="ARBA" id="ARBA00004651"/>
    </source>
</evidence>
<evidence type="ECO:0000256" key="6">
    <source>
        <dbReference type="ARBA" id="ARBA00023136"/>
    </source>
</evidence>
<gene>
    <name evidence="9" type="ORF">LCGC14_2854190</name>
</gene>
<keyword evidence="2" id="KW-0813">Transport</keyword>
<name>A0A0F9AYI1_9ZZZZ</name>
<organism evidence="9">
    <name type="scientific">marine sediment metagenome</name>
    <dbReference type="NCBI Taxonomy" id="412755"/>
    <lineage>
        <taxon>unclassified sequences</taxon>
        <taxon>metagenomes</taxon>
        <taxon>ecological metagenomes</taxon>
    </lineage>
</organism>
<keyword evidence="6 7" id="KW-0472">Membrane</keyword>
<comment type="caution">
    <text evidence="9">The sequence shown here is derived from an EMBL/GenBank/DDBJ whole genome shotgun (WGS) entry which is preliminary data.</text>
</comment>
<feature type="non-terminal residue" evidence="9">
    <location>
        <position position="396"/>
    </location>
</feature>
<dbReference type="PANTHER" id="PTHR30465">
    <property type="entry name" value="INNER MEMBRANE ABC TRANSPORTER"/>
    <property type="match status" value="1"/>
</dbReference>
<dbReference type="PANTHER" id="PTHR30465:SF0">
    <property type="entry name" value="OLIGOPEPTIDE TRANSPORT SYSTEM PERMEASE PROTEIN APPB"/>
    <property type="match status" value="1"/>
</dbReference>
<evidence type="ECO:0000256" key="4">
    <source>
        <dbReference type="ARBA" id="ARBA00022692"/>
    </source>
</evidence>
<feature type="transmembrane region" description="Helical" evidence="7">
    <location>
        <begin position="193"/>
        <end position="216"/>
    </location>
</feature>
<dbReference type="PROSITE" id="PS50928">
    <property type="entry name" value="ABC_TM1"/>
    <property type="match status" value="1"/>
</dbReference>
<evidence type="ECO:0000256" key="7">
    <source>
        <dbReference type="SAM" id="Phobius"/>
    </source>
</evidence>
<evidence type="ECO:0000256" key="3">
    <source>
        <dbReference type="ARBA" id="ARBA00022475"/>
    </source>
</evidence>
<dbReference type="InterPro" id="IPR035906">
    <property type="entry name" value="MetI-like_sf"/>
</dbReference>
<dbReference type="CDD" id="cd06261">
    <property type="entry name" value="TM_PBP2"/>
    <property type="match status" value="1"/>
</dbReference>
<dbReference type="SUPFAM" id="SSF161098">
    <property type="entry name" value="MetI-like"/>
    <property type="match status" value="1"/>
</dbReference>
<dbReference type="AlphaFoldDB" id="A0A0F9AYI1"/>
<evidence type="ECO:0000313" key="9">
    <source>
        <dbReference type="EMBL" id="KKK77381.1"/>
    </source>
</evidence>
<keyword evidence="4 7" id="KW-0812">Transmembrane</keyword>
<feature type="transmembrane region" description="Helical" evidence="7">
    <location>
        <begin position="322"/>
        <end position="346"/>
    </location>
</feature>
<sequence>YGYDRPTLINWHHRLTIADHTEGDLPLGVKDVGNGQAAEVLALFLPSEEDNDKLPGTANVLRGRYVLRLKRETPLAKLTAGKALVAKPRLSEGQAESTGETPKPIVTFTLTDGTDITIDLSGVKTCGDVLDRINHHPENHGRLEASISEWSLGHLWNSQFFHHLYDTATFRTRSLKDNQTLWKIIRQRAPKSLAITVPAFAVGWVLAMIIACFVAYYRGKWIDKLGVFLSVLGMCIPFLAFMIYGQWLMFEISPRHAYGTFYRVNVYVPIVIMVIAGLGGNVRFYRTVILDEIYRDYVRTARAKGASLGSILFKHVLRNCMLPILTSLIMTIPFLIMGSLLVETYFGIPGLGDLMITSIQDRNEPIINAMVFLTAIIYTFGVLITDISYALFDPRI</sequence>
<dbReference type="GO" id="GO:0055085">
    <property type="term" value="P:transmembrane transport"/>
    <property type="evidence" value="ECO:0007669"/>
    <property type="project" value="InterPro"/>
</dbReference>
<feature type="transmembrane region" description="Helical" evidence="7">
    <location>
        <begin position="264"/>
        <end position="285"/>
    </location>
</feature>
<dbReference type="Gene3D" id="1.10.3720.10">
    <property type="entry name" value="MetI-like"/>
    <property type="match status" value="1"/>
</dbReference>
<dbReference type="EMBL" id="LAZR01054983">
    <property type="protein sequence ID" value="KKK77381.1"/>
    <property type="molecule type" value="Genomic_DNA"/>
</dbReference>
<keyword evidence="5 7" id="KW-1133">Transmembrane helix</keyword>